<evidence type="ECO:0000313" key="2">
    <source>
        <dbReference type="EMBL" id="KAK3234534.1"/>
    </source>
</evidence>
<accession>A0AAE0ENK9</accession>
<evidence type="ECO:0000256" key="1">
    <source>
        <dbReference type="SAM" id="MobiDB-lite"/>
    </source>
</evidence>
<feature type="compositionally biased region" description="Basic and acidic residues" evidence="1">
    <location>
        <begin position="7"/>
        <end position="22"/>
    </location>
</feature>
<protein>
    <submittedName>
        <fullName evidence="2">Uncharacterized protein</fullName>
    </submittedName>
</protein>
<feature type="compositionally biased region" description="Basic and acidic residues" evidence="1">
    <location>
        <begin position="127"/>
        <end position="138"/>
    </location>
</feature>
<comment type="caution">
    <text evidence="2">The sequence shown here is derived from an EMBL/GenBank/DDBJ whole genome shotgun (WGS) entry which is preliminary data.</text>
</comment>
<sequence>MSVNSAVEDKANLKHIDSEEARSLNAINNTSPHREVPDAWGGRKQSRDRRYRREYPGLPRENSSNTFDTNEAVQAISEMKKQEFVDLTQDEDSEHERDDDFSPGLSAEESQIGVVDKQTPEELADDATSKPKDSFESHEEIDTFPIGDASDFFEAQDVNEADKAAPNLTVYYITIFAHVPNQMAYRRIANTTAAVNESHMIRSDHYMELVSMNNYSAIPDVEDLRLNGTALNNLEMQCAISRQAVNDCLKDDTFFQWTDERTIVLTPFEHRPPKYGPLNRLKHWLYFGEVLEENAEYIDVMYYAYSFESNFIPSVIRHKPSERIYWGTKENEYKPSWFDDEFPLSIIPPIAPRQ</sequence>
<name>A0AAE0ENK9_9CHLO</name>
<feature type="region of interest" description="Disordered" evidence="1">
    <location>
        <begin position="88"/>
        <end position="138"/>
    </location>
</feature>
<dbReference type="EMBL" id="LGRX02035483">
    <property type="protein sequence ID" value="KAK3234534.1"/>
    <property type="molecule type" value="Genomic_DNA"/>
</dbReference>
<proteinExistence type="predicted"/>
<gene>
    <name evidence="2" type="ORF">CYMTET_55085</name>
</gene>
<dbReference type="AlphaFoldDB" id="A0AAE0ENK9"/>
<evidence type="ECO:0000313" key="3">
    <source>
        <dbReference type="Proteomes" id="UP001190700"/>
    </source>
</evidence>
<reference evidence="2 3" key="1">
    <citation type="journal article" date="2015" name="Genome Biol. Evol.">
        <title>Comparative Genomics of a Bacterivorous Green Alga Reveals Evolutionary Causalities and Consequences of Phago-Mixotrophic Mode of Nutrition.</title>
        <authorList>
            <person name="Burns J.A."/>
            <person name="Paasch A."/>
            <person name="Narechania A."/>
            <person name="Kim E."/>
        </authorList>
    </citation>
    <scope>NUCLEOTIDE SEQUENCE [LARGE SCALE GENOMIC DNA]</scope>
    <source>
        <strain evidence="2 3">PLY_AMNH</strain>
    </source>
</reference>
<feature type="region of interest" description="Disordered" evidence="1">
    <location>
        <begin position="1"/>
        <end position="69"/>
    </location>
</feature>
<keyword evidence="3" id="KW-1185">Reference proteome</keyword>
<dbReference type="Proteomes" id="UP001190700">
    <property type="component" value="Unassembled WGS sequence"/>
</dbReference>
<organism evidence="2 3">
    <name type="scientific">Cymbomonas tetramitiformis</name>
    <dbReference type="NCBI Taxonomy" id="36881"/>
    <lineage>
        <taxon>Eukaryota</taxon>
        <taxon>Viridiplantae</taxon>
        <taxon>Chlorophyta</taxon>
        <taxon>Pyramimonadophyceae</taxon>
        <taxon>Pyramimonadales</taxon>
        <taxon>Pyramimonadaceae</taxon>
        <taxon>Cymbomonas</taxon>
    </lineage>
</organism>